<dbReference type="InterPro" id="IPR001087">
    <property type="entry name" value="GDSL"/>
</dbReference>
<feature type="region of interest" description="Disordered" evidence="1">
    <location>
        <begin position="1"/>
        <end position="41"/>
    </location>
</feature>
<protein>
    <submittedName>
        <fullName evidence="2">SGNH hydrolase family protein</fullName>
    </submittedName>
</protein>
<dbReference type="KEGG" id="ccs:CCNA_02235"/>
<reference evidence="2 3" key="1">
    <citation type="journal article" date="2010" name="J. Bacteriol.">
        <title>The genetic basis of laboratory adaptation in Caulobacter crescentus.</title>
        <authorList>
            <person name="Marks M.E."/>
            <person name="Castro-Rojas C.M."/>
            <person name="Teiling C."/>
            <person name="Du L."/>
            <person name="Kapatral V."/>
            <person name="Walunas T.L."/>
            <person name="Crosson S."/>
        </authorList>
    </citation>
    <scope>NUCLEOTIDE SEQUENCE [LARGE SCALE GENOMIC DNA]</scope>
    <source>
        <strain evidence="3">NA1000 / CB15N</strain>
    </source>
</reference>
<dbReference type="OrthoDB" id="1828825at2"/>
<gene>
    <name evidence="2" type="ordered locus">CCNA_02235</name>
</gene>
<keyword evidence="2" id="KW-0378">Hydrolase</keyword>
<dbReference type="InterPro" id="IPR036514">
    <property type="entry name" value="SGNH_hydro_sf"/>
</dbReference>
<dbReference type="GO" id="GO:0016788">
    <property type="term" value="F:hydrolase activity, acting on ester bonds"/>
    <property type="evidence" value="ECO:0007669"/>
    <property type="project" value="InterPro"/>
</dbReference>
<dbReference type="EMBL" id="CP001340">
    <property type="protein sequence ID" value="ACL95700.1"/>
    <property type="molecule type" value="Genomic_DNA"/>
</dbReference>
<dbReference type="PANTHER" id="PTHR43784">
    <property type="entry name" value="GDSL-LIKE LIPASE/ACYLHYDROLASE, PUTATIVE (AFU_ORTHOLOGUE AFUA_2G00820)-RELATED"/>
    <property type="match status" value="1"/>
</dbReference>
<dbReference type="RefSeq" id="WP_012640418.1">
    <property type="nucleotide sequence ID" value="NC_011916.1"/>
</dbReference>
<dbReference type="SUPFAM" id="SSF52266">
    <property type="entry name" value="SGNH hydrolase"/>
    <property type="match status" value="1"/>
</dbReference>
<proteinExistence type="predicted"/>
<dbReference type="RefSeq" id="YP_002517608.1">
    <property type="nucleotide sequence ID" value="NC_011916.1"/>
</dbReference>
<name>A0A0H3C9W5_CAUVN</name>
<dbReference type="HOGENOM" id="CLU_029872_0_0_5"/>
<dbReference type="PANTHER" id="PTHR43784:SF2">
    <property type="entry name" value="GDSL-LIKE LIPASE_ACYLHYDROLASE, PUTATIVE (AFU_ORTHOLOGUE AFUA_2G00820)-RELATED"/>
    <property type="match status" value="1"/>
</dbReference>
<feature type="compositionally biased region" description="Polar residues" evidence="1">
    <location>
        <begin position="1"/>
        <end position="13"/>
    </location>
</feature>
<dbReference type="Pfam" id="PF00657">
    <property type="entry name" value="Lipase_GDSL"/>
    <property type="match status" value="1"/>
</dbReference>
<dbReference type="AlphaFoldDB" id="A0A0H3C9W5"/>
<evidence type="ECO:0000313" key="2">
    <source>
        <dbReference type="EMBL" id="ACL95700.1"/>
    </source>
</evidence>
<keyword evidence="3" id="KW-1185">Reference proteome</keyword>
<dbReference type="InterPro" id="IPR053140">
    <property type="entry name" value="GDSL_Rv0518-like"/>
</dbReference>
<evidence type="ECO:0000256" key="1">
    <source>
        <dbReference type="SAM" id="MobiDB-lite"/>
    </source>
</evidence>
<sequence length="451" mass="47812">MAATSGRSTTPAANPSDRRFTPLGERPRNVTANARISDGREKTHMRRFARSAWAAASLALLLALPVQAQSQRWVGAWASAQLAPNAQNSLAPEDYSNATLRQVVRLSIGGDRLRVKLSNLFGTQPLTITAAHIAVSAAPDTARIDPATDRALTFADATRVTLPAGGELWSDPVKLKVEPLAHLAISLHYPSAPSVQTGHPGSRATSYILTGDHTAAADLPGAKTADRWFQIASIDVQSEKASAIVAFGDSITDGYGVQPNTNLRWTDGLIERLKGKNIAVLNLGIGGNRVLADGLGPSGVSRFDRDVLSQSGVSHLIILEGVNDLGALNRETAQDAPTNARMAQDLIGAFAGMVAKARARGIKAIGATILPYSGSAYYHPPAEAEAARQAVNAWIRAPGNFDAVIDWDAALRDPVRPTHLLPAYDNDGLHPNMAGYKAMADAIPLSLFESR</sequence>
<dbReference type="Gene3D" id="3.40.50.1110">
    <property type="entry name" value="SGNH hydrolase"/>
    <property type="match status" value="1"/>
</dbReference>
<dbReference type="Proteomes" id="UP000001364">
    <property type="component" value="Chromosome"/>
</dbReference>
<evidence type="ECO:0000313" key="3">
    <source>
        <dbReference type="Proteomes" id="UP000001364"/>
    </source>
</evidence>
<dbReference type="CDD" id="cd01830">
    <property type="entry name" value="XynE_like"/>
    <property type="match status" value="1"/>
</dbReference>
<accession>A0A0H3C9W5</accession>
<feature type="compositionally biased region" description="Basic and acidic residues" evidence="1">
    <location>
        <begin position="16"/>
        <end position="28"/>
    </location>
</feature>
<organism evidence="2 3">
    <name type="scientific">Caulobacter vibrioides (strain NA1000 / CB15N)</name>
    <name type="common">Caulobacter crescentus</name>
    <dbReference type="NCBI Taxonomy" id="565050"/>
    <lineage>
        <taxon>Bacteria</taxon>
        <taxon>Pseudomonadati</taxon>
        <taxon>Pseudomonadota</taxon>
        <taxon>Alphaproteobacteria</taxon>
        <taxon>Caulobacterales</taxon>
        <taxon>Caulobacteraceae</taxon>
        <taxon>Caulobacter</taxon>
    </lineage>
</organism>
<dbReference type="PhylomeDB" id="A0A0H3C9W5"/>
<dbReference type="PATRIC" id="fig|565050.3.peg.2190"/>
<dbReference type="GeneID" id="7332597"/>